<dbReference type="PRINTS" id="PR01036">
    <property type="entry name" value="TCRTETB"/>
</dbReference>
<feature type="transmembrane region" description="Helical" evidence="7">
    <location>
        <begin position="161"/>
        <end position="182"/>
    </location>
</feature>
<feature type="transmembrane region" description="Helical" evidence="7">
    <location>
        <begin position="341"/>
        <end position="360"/>
    </location>
</feature>
<sequence length="536" mass="55668">MIMRGPWTAMWGLCACFFMIMLDSTVVTVAIPAMLDGLDANLNEVVWVNSVYLLANTVPLLLTGRLGDRFGPKRVLVVGLVVFTAASVWSGLATSAGMLIAARAVQGLGAAAMTPQTLSFITRLFPPDKRGLPVSVWGAVAGVATLTGPVLGGVLVEHLGWQWIFLVNLPIGVVSLVVALVALPDWRPGGWRRFDVLGALLCSAGLLALVFGVQNGQHYHWGTVAGPVEVLHLVVLGVVLLGLFAWRQVRFRRADRPPSGVEPLVPPGLLGDGTFGAANLTHAALGFAMTGMFLPLVLYLQTVLGLSPVSSSVLALPMAAAAGVTAMAAGASWTRVGARPLIIGGLLTLGAATAVLAWQAEPEAEPWSLVPWLVVAGVGIGCVFSPLTAVATARLPADLAGAASGVFNTSRQVGGVLGSAAVGMLLQVGVALAVPDAARGYAERLPPRFREEFVARVTEAANTASQFDTTTPPVPADLDPDTADLVRRIVTDVFHAGFTTAAKASLVLPIAVLVLGVIAASGIRLPRKSRFTEPVG</sequence>
<feature type="transmembrane region" description="Helical" evidence="7">
    <location>
        <begin position="372"/>
        <end position="393"/>
    </location>
</feature>
<feature type="transmembrane region" description="Helical" evidence="7">
    <location>
        <begin position="313"/>
        <end position="334"/>
    </location>
</feature>
<evidence type="ECO:0000313" key="9">
    <source>
        <dbReference type="EMBL" id="OLF05950.1"/>
    </source>
</evidence>
<protein>
    <submittedName>
        <fullName evidence="9">MFS transporter</fullName>
    </submittedName>
</protein>
<feature type="transmembrane region" description="Helical" evidence="7">
    <location>
        <begin position="100"/>
        <end position="122"/>
    </location>
</feature>
<feature type="transmembrane region" description="Helical" evidence="7">
    <location>
        <begin position="134"/>
        <end position="155"/>
    </location>
</feature>
<dbReference type="Proteomes" id="UP000185596">
    <property type="component" value="Unassembled WGS sequence"/>
</dbReference>
<dbReference type="InterPro" id="IPR011701">
    <property type="entry name" value="MFS"/>
</dbReference>
<dbReference type="PANTHER" id="PTHR42718">
    <property type="entry name" value="MAJOR FACILITATOR SUPERFAMILY MULTIDRUG TRANSPORTER MFSC"/>
    <property type="match status" value="1"/>
</dbReference>
<dbReference type="PANTHER" id="PTHR42718:SF42">
    <property type="entry name" value="EXPORT PROTEIN"/>
    <property type="match status" value="1"/>
</dbReference>
<dbReference type="InterPro" id="IPR020846">
    <property type="entry name" value="MFS_dom"/>
</dbReference>
<dbReference type="Gene3D" id="1.20.1250.20">
    <property type="entry name" value="MFS general substrate transporter like domains"/>
    <property type="match status" value="1"/>
</dbReference>
<reference evidence="9 10" key="1">
    <citation type="submission" date="2016-12" db="EMBL/GenBank/DDBJ databases">
        <title>The draft genome sequence of Actinophytocola sp. 11-183.</title>
        <authorList>
            <person name="Wang W."/>
            <person name="Yuan L."/>
        </authorList>
    </citation>
    <scope>NUCLEOTIDE SEQUENCE [LARGE SCALE GENOMIC DNA]</scope>
    <source>
        <strain evidence="9 10">11-183</strain>
    </source>
</reference>
<dbReference type="EMBL" id="MSIE01000129">
    <property type="protein sequence ID" value="OLF05950.1"/>
    <property type="molecule type" value="Genomic_DNA"/>
</dbReference>
<dbReference type="NCBIfam" id="TIGR00711">
    <property type="entry name" value="efflux_EmrB"/>
    <property type="match status" value="1"/>
</dbReference>
<dbReference type="Gene3D" id="1.20.1720.10">
    <property type="entry name" value="Multidrug resistance protein D"/>
    <property type="match status" value="1"/>
</dbReference>
<accession>A0A1Q8BV09</accession>
<feature type="transmembrane region" description="Helical" evidence="7">
    <location>
        <begin position="219"/>
        <end position="246"/>
    </location>
</feature>
<name>A0A1Q8BV09_9PSEU</name>
<evidence type="ECO:0000259" key="8">
    <source>
        <dbReference type="PROSITE" id="PS50850"/>
    </source>
</evidence>
<keyword evidence="10" id="KW-1185">Reference proteome</keyword>
<feature type="transmembrane region" description="Helical" evidence="7">
    <location>
        <begin position="75"/>
        <end position="94"/>
    </location>
</feature>
<evidence type="ECO:0000256" key="6">
    <source>
        <dbReference type="ARBA" id="ARBA00023136"/>
    </source>
</evidence>
<dbReference type="GO" id="GO:0005886">
    <property type="term" value="C:plasma membrane"/>
    <property type="evidence" value="ECO:0007669"/>
    <property type="project" value="UniProtKB-SubCell"/>
</dbReference>
<evidence type="ECO:0000256" key="3">
    <source>
        <dbReference type="ARBA" id="ARBA00022475"/>
    </source>
</evidence>
<feature type="domain" description="Major facilitator superfamily (MFS) profile" evidence="8">
    <location>
        <begin position="9"/>
        <end position="528"/>
    </location>
</feature>
<comment type="caution">
    <text evidence="9">The sequence shown here is derived from an EMBL/GenBank/DDBJ whole genome shotgun (WGS) entry which is preliminary data.</text>
</comment>
<dbReference type="SUPFAM" id="SSF103473">
    <property type="entry name" value="MFS general substrate transporter"/>
    <property type="match status" value="1"/>
</dbReference>
<evidence type="ECO:0000256" key="2">
    <source>
        <dbReference type="ARBA" id="ARBA00022448"/>
    </source>
</evidence>
<dbReference type="STRING" id="1912961.BU204_36740"/>
<keyword evidence="3" id="KW-1003">Cell membrane</keyword>
<feature type="transmembrane region" description="Helical" evidence="7">
    <location>
        <begin position="46"/>
        <end position="63"/>
    </location>
</feature>
<comment type="subcellular location">
    <subcellularLocation>
        <location evidence="1">Cell membrane</location>
        <topology evidence="1">Multi-pass membrane protein</topology>
    </subcellularLocation>
</comment>
<feature type="transmembrane region" description="Helical" evidence="7">
    <location>
        <begin position="413"/>
        <end position="434"/>
    </location>
</feature>
<evidence type="ECO:0000256" key="5">
    <source>
        <dbReference type="ARBA" id="ARBA00022989"/>
    </source>
</evidence>
<proteinExistence type="predicted"/>
<dbReference type="PROSITE" id="PS50850">
    <property type="entry name" value="MFS"/>
    <property type="match status" value="1"/>
</dbReference>
<dbReference type="InterPro" id="IPR004638">
    <property type="entry name" value="EmrB-like"/>
</dbReference>
<evidence type="ECO:0000313" key="10">
    <source>
        <dbReference type="Proteomes" id="UP000185596"/>
    </source>
</evidence>
<dbReference type="RefSeq" id="WP_075130404.1">
    <property type="nucleotide sequence ID" value="NZ_MSIE01000129.1"/>
</dbReference>
<keyword evidence="6 7" id="KW-0472">Membrane</keyword>
<dbReference type="CDD" id="cd17321">
    <property type="entry name" value="MFS_MMR_MDR_like"/>
    <property type="match status" value="1"/>
</dbReference>
<evidence type="ECO:0000256" key="7">
    <source>
        <dbReference type="SAM" id="Phobius"/>
    </source>
</evidence>
<feature type="transmembrane region" description="Helical" evidence="7">
    <location>
        <begin position="194"/>
        <end position="213"/>
    </location>
</feature>
<dbReference type="PROSITE" id="PS51257">
    <property type="entry name" value="PROKAR_LIPOPROTEIN"/>
    <property type="match status" value="1"/>
</dbReference>
<keyword evidence="4 7" id="KW-0812">Transmembrane</keyword>
<gene>
    <name evidence="9" type="ORF">BU204_36740</name>
</gene>
<organism evidence="9 10">
    <name type="scientific">Actinophytocola xanthii</name>
    <dbReference type="NCBI Taxonomy" id="1912961"/>
    <lineage>
        <taxon>Bacteria</taxon>
        <taxon>Bacillati</taxon>
        <taxon>Actinomycetota</taxon>
        <taxon>Actinomycetes</taxon>
        <taxon>Pseudonocardiales</taxon>
        <taxon>Pseudonocardiaceae</taxon>
    </lineage>
</organism>
<feature type="transmembrane region" description="Helical" evidence="7">
    <location>
        <begin position="504"/>
        <end position="523"/>
    </location>
</feature>
<feature type="transmembrane region" description="Helical" evidence="7">
    <location>
        <begin position="283"/>
        <end position="301"/>
    </location>
</feature>
<keyword evidence="5 7" id="KW-1133">Transmembrane helix</keyword>
<dbReference type="GO" id="GO:0022857">
    <property type="term" value="F:transmembrane transporter activity"/>
    <property type="evidence" value="ECO:0007669"/>
    <property type="project" value="InterPro"/>
</dbReference>
<evidence type="ECO:0000256" key="4">
    <source>
        <dbReference type="ARBA" id="ARBA00022692"/>
    </source>
</evidence>
<dbReference type="Pfam" id="PF07690">
    <property type="entry name" value="MFS_1"/>
    <property type="match status" value="1"/>
</dbReference>
<dbReference type="InterPro" id="IPR036259">
    <property type="entry name" value="MFS_trans_sf"/>
</dbReference>
<keyword evidence="2" id="KW-0813">Transport</keyword>
<dbReference type="AlphaFoldDB" id="A0A1Q8BV09"/>
<evidence type="ECO:0000256" key="1">
    <source>
        <dbReference type="ARBA" id="ARBA00004651"/>
    </source>
</evidence>